<proteinExistence type="predicted"/>
<dbReference type="SMART" id="SM00612">
    <property type="entry name" value="Kelch"/>
    <property type="match status" value="1"/>
</dbReference>
<dbReference type="Gene3D" id="2.130.10.80">
    <property type="entry name" value="Galactose oxidase/kelch, beta-propeller"/>
    <property type="match status" value="1"/>
</dbReference>
<sequence>MPRLVAIDRVVSFASYLNRNNSLSFRMDSLCAANLHLQKGGRSGPLLPSAVNAPVRLAPPPFRGCSACPECLLGMLGTAAHLAPESLLALARNRCSACPGTRTGARCALAVGNPRCSTIALTPPAPFTYANTLKPASTPRAHEHIHRAGLSACVTGWASAGSMASPRSEHSVTLLNKGRVLVAGGSSGSVYLVTAELYDLASSTWSATGSMASPRYYHTATLLPDGKVLVAGGYIGSSSLAGAEVYTPCARRHAVETPSETPSTLRP</sequence>
<evidence type="ECO:0000313" key="1">
    <source>
        <dbReference type="EMBL" id="QSQ27135.1"/>
    </source>
</evidence>
<dbReference type="Proteomes" id="UP000662747">
    <property type="component" value="Chromosome"/>
</dbReference>
<protein>
    <submittedName>
        <fullName evidence="1">Uncharacterized protein</fullName>
    </submittedName>
</protein>
<dbReference type="SUPFAM" id="SSF117281">
    <property type="entry name" value="Kelch motif"/>
    <property type="match status" value="1"/>
</dbReference>
<accession>A0ABX7P9P6</accession>
<dbReference type="InterPro" id="IPR015915">
    <property type="entry name" value="Kelch-typ_b-propeller"/>
</dbReference>
<dbReference type="EMBL" id="CP071090">
    <property type="protein sequence ID" value="QSQ27135.1"/>
    <property type="molecule type" value="Genomic_DNA"/>
</dbReference>
<reference evidence="1 2" key="1">
    <citation type="submission" date="2021-02" db="EMBL/GenBank/DDBJ databases">
        <title>De Novo genome assembly of isolated myxobacteria.</title>
        <authorList>
            <person name="Stevens D.C."/>
        </authorList>
    </citation>
    <scope>NUCLEOTIDE SEQUENCE [LARGE SCALE GENOMIC DNA]</scope>
    <source>
        <strain evidence="2">SCPEA02</strain>
    </source>
</reference>
<gene>
    <name evidence="1" type="ORF">JY651_20450</name>
</gene>
<dbReference type="Pfam" id="PF01344">
    <property type="entry name" value="Kelch_1"/>
    <property type="match status" value="1"/>
</dbReference>
<dbReference type="InterPro" id="IPR006652">
    <property type="entry name" value="Kelch_1"/>
</dbReference>
<dbReference type="InterPro" id="IPR037293">
    <property type="entry name" value="Gal_Oxidase_central_sf"/>
</dbReference>
<keyword evidence="2" id="KW-1185">Reference proteome</keyword>
<organism evidence="1 2">
    <name type="scientific">Pyxidicoccus parkwayensis</name>
    <dbReference type="NCBI Taxonomy" id="2813578"/>
    <lineage>
        <taxon>Bacteria</taxon>
        <taxon>Pseudomonadati</taxon>
        <taxon>Myxococcota</taxon>
        <taxon>Myxococcia</taxon>
        <taxon>Myxococcales</taxon>
        <taxon>Cystobacterineae</taxon>
        <taxon>Myxococcaceae</taxon>
        <taxon>Pyxidicoccus</taxon>
    </lineage>
</organism>
<name>A0ABX7P9P6_9BACT</name>
<evidence type="ECO:0000313" key="2">
    <source>
        <dbReference type="Proteomes" id="UP000662747"/>
    </source>
</evidence>